<sequence length="205" mass="21862">MNDKEIWEKANHVWQTGALELERLRKNIDRKVFTEVIRVIAGCSGRIITSGAGTSASAARKVAHSLSCIERPAFYLSPTDAVHGALGAVQPGDIAILISKGGGTAEIAALLPALRSKGVIIISVSENPDSVIGKASDYCLKVKIEKEADSFNMLATTSTMAVIAIFDAICIALMEYTGYSREQFLVIHPGGAVGERLAEKFGVDE</sequence>
<reference evidence="2 3" key="1">
    <citation type="submission" date="2022-12" db="EMBL/GenBank/DDBJ databases">
        <title>Metagenome assembled genome from gulf of manar.</title>
        <authorList>
            <person name="Kohli P."/>
            <person name="Pk S."/>
            <person name="Venkata Ramana C."/>
            <person name="Sasikala C."/>
        </authorList>
    </citation>
    <scope>NUCLEOTIDE SEQUENCE [LARGE SCALE GENOMIC DNA]</scope>
    <source>
        <strain evidence="2">JB008</strain>
    </source>
</reference>
<dbReference type="Gene3D" id="3.40.50.10490">
    <property type="entry name" value="Glucose-6-phosphate isomerase like protein, domain 1"/>
    <property type="match status" value="1"/>
</dbReference>
<dbReference type="SUPFAM" id="SSF53697">
    <property type="entry name" value="SIS domain"/>
    <property type="match status" value="1"/>
</dbReference>
<evidence type="ECO:0000313" key="3">
    <source>
        <dbReference type="Proteomes" id="UP001221217"/>
    </source>
</evidence>
<dbReference type="Pfam" id="PF01380">
    <property type="entry name" value="SIS"/>
    <property type="match status" value="1"/>
</dbReference>
<dbReference type="Proteomes" id="UP001221217">
    <property type="component" value="Unassembled WGS sequence"/>
</dbReference>
<dbReference type="EMBL" id="JAQQAL010000033">
    <property type="protein sequence ID" value="MDC7227771.1"/>
    <property type="molecule type" value="Genomic_DNA"/>
</dbReference>
<dbReference type="PANTHER" id="PTHR38418">
    <property type="entry name" value="SUGAR ISOMERASE, KPSF/GUTQ (AFU_ORTHOLOGUE AFUA_6G08860)"/>
    <property type="match status" value="1"/>
</dbReference>
<dbReference type="CDD" id="cd05014">
    <property type="entry name" value="SIS_Kpsf"/>
    <property type="match status" value="1"/>
</dbReference>
<dbReference type="InterPro" id="IPR035474">
    <property type="entry name" value="SIS_Kpsf"/>
</dbReference>
<dbReference type="GO" id="GO:0097367">
    <property type="term" value="F:carbohydrate derivative binding"/>
    <property type="evidence" value="ECO:0007669"/>
    <property type="project" value="InterPro"/>
</dbReference>
<feature type="domain" description="SIS" evidence="1">
    <location>
        <begin position="36"/>
        <end position="179"/>
    </location>
</feature>
<gene>
    <name evidence="2" type="ORF">PQJ61_13485</name>
</gene>
<name>A0AAJ1IIP1_9SPIO</name>
<dbReference type="GO" id="GO:1901135">
    <property type="term" value="P:carbohydrate derivative metabolic process"/>
    <property type="evidence" value="ECO:0007669"/>
    <property type="project" value="InterPro"/>
</dbReference>
<accession>A0AAJ1IIP1</accession>
<dbReference type="InterPro" id="IPR001347">
    <property type="entry name" value="SIS_dom"/>
</dbReference>
<dbReference type="PANTHER" id="PTHR38418:SF2">
    <property type="entry name" value="SUGAR ISOMERASE, KPSF_GUTQ (AFU_ORTHOLOGUE AFUA_6G08860)"/>
    <property type="match status" value="1"/>
</dbReference>
<evidence type="ECO:0000313" key="2">
    <source>
        <dbReference type="EMBL" id="MDC7227771.1"/>
    </source>
</evidence>
<organism evidence="2 3">
    <name type="scientific">Candidatus Thalassospirochaeta sargassi</name>
    <dbReference type="NCBI Taxonomy" id="3119039"/>
    <lineage>
        <taxon>Bacteria</taxon>
        <taxon>Pseudomonadati</taxon>
        <taxon>Spirochaetota</taxon>
        <taxon>Spirochaetia</taxon>
        <taxon>Spirochaetales</taxon>
        <taxon>Spirochaetaceae</taxon>
        <taxon>Candidatus Thalassospirochaeta</taxon>
    </lineage>
</organism>
<dbReference type="PROSITE" id="PS51464">
    <property type="entry name" value="SIS"/>
    <property type="match status" value="1"/>
</dbReference>
<dbReference type="InterPro" id="IPR046348">
    <property type="entry name" value="SIS_dom_sf"/>
</dbReference>
<comment type="caution">
    <text evidence="2">The sequence shown here is derived from an EMBL/GenBank/DDBJ whole genome shotgun (WGS) entry which is preliminary data.</text>
</comment>
<evidence type="ECO:0000259" key="1">
    <source>
        <dbReference type="PROSITE" id="PS51464"/>
    </source>
</evidence>
<dbReference type="AlphaFoldDB" id="A0AAJ1IIP1"/>
<protein>
    <submittedName>
        <fullName evidence="2">SIS domain-containing protein</fullName>
    </submittedName>
</protein>
<proteinExistence type="predicted"/>